<dbReference type="PRINTS" id="PR00811">
    <property type="entry name" value="BCTERIALGSPD"/>
</dbReference>
<evidence type="ECO:0000256" key="4">
    <source>
        <dbReference type="ARBA" id="ARBA00023136"/>
    </source>
</evidence>
<keyword evidence="4" id="KW-0472">Membrane</keyword>
<gene>
    <name evidence="9" type="ORF">AUJ66_07775</name>
</gene>
<keyword evidence="2 7" id="KW-0813">Transport</keyword>
<dbReference type="PANTHER" id="PTHR30332">
    <property type="entry name" value="PROBABLE GENERAL SECRETION PATHWAY PROTEIN D"/>
    <property type="match status" value="1"/>
</dbReference>
<reference evidence="9 10" key="1">
    <citation type="journal article" date="2016" name="Environ. Microbiol.">
        <title>Genomic resolution of a cold subsurface aquifer community provides metabolic insights for novel microbes adapted to high CO concentrations.</title>
        <authorList>
            <person name="Probst A.J."/>
            <person name="Castelle C.J."/>
            <person name="Singh A."/>
            <person name="Brown C.T."/>
            <person name="Anantharaman K."/>
            <person name="Sharon I."/>
            <person name="Hug L.A."/>
            <person name="Burstein D."/>
            <person name="Emerson J.B."/>
            <person name="Thomas B.C."/>
            <person name="Banfield J.F."/>
        </authorList>
    </citation>
    <scope>NUCLEOTIDE SEQUENCE [LARGE SCALE GENOMIC DNA]</scope>
    <source>
        <strain evidence="9">CG1_02_38_46</strain>
    </source>
</reference>
<dbReference type="EMBL" id="MNUO01000119">
    <property type="protein sequence ID" value="OIN95959.1"/>
    <property type="molecule type" value="Genomic_DNA"/>
</dbReference>
<dbReference type="Pfam" id="PF00263">
    <property type="entry name" value="Secretin"/>
    <property type="match status" value="1"/>
</dbReference>
<dbReference type="PRINTS" id="PR01032">
    <property type="entry name" value="PHAGEIV"/>
</dbReference>
<dbReference type="PROSITE" id="PS00875">
    <property type="entry name" value="T2SP_D"/>
    <property type="match status" value="1"/>
</dbReference>
<evidence type="ECO:0000256" key="7">
    <source>
        <dbReference type="RuleBase" id="RU004004"/>
    </source>
</evidence>
<comment type="caution">
    <text evidence="9">The sequence shown here is derived from an EMBL/GenBank/DDBJ whole genome shotgun (WGS) entry which is preliminary data.</text>
</comment>
<dbReference type="InterPro" id="IPR050810">
    <property type="entry name" value="Bact_Secretion_Sys_Channel"/>
</dbReference>
<dbReference type="Pfam" id="PF03958">
    <property type="entry name" value="Secretin_N"/>
    <property type="match status" value="1"/>
</dbReference>
<evidence type="ECO:0000313" key="10">
    <source>
        <dbReference type="Proteomes" id="UP000182278"/>
    </source>
</evidence>
<proteinExistence type="inferred from homology"/>
<dbReference type="Pfam" id="PF11741">
    <property type="entry name" value="AMIN"/>
    <property type="match status" value="1"/>
</dbReference>
<evidence type="ECO:0000256" key="2">
    <source>
        <dbReference type="ARBA" id="ARBA00022448"/>
    </source>
</evidence>
<organism evidence="9 10">
    <name type="scientific">Candidatus Desantisbacteria bacterium CG1_02_38_46</name>
    <dbReference type="NCBI Taxonomy" id="1817893"/>
    <lineage>
        <taxon>Bacteria</taxon>
        <taxon>Candidatus Desantisiibacteriota</taxon>
    </lineage>
</organism>
<dbReference type="Proteomes" id="UP000182278">
    <property type="component" value="Unassembled WGS sequence"/>
</dbReference>
<dbReference type="Pfam" id="PF07660">
    <property type="entry name" value="STN"/>
    <property type="match status" value="1"/>
</dbReference>
<comment type="similarity">
    <text evidence="6">Belongs to the bacterial secretin family.</text>
</comment>
<evidence type="ECO:0000256" key="1">
    <source>
        <dbReference type="ARBA" id="ARBA00004370"/>
    </source>
</evidence>
<accession>A0A1J4S9G3</accession>
<sequence>MKKYKGIVLILTILLIPIFMSGGDLIKIKGVNTKEIKEGISIEITLDKPVSYKYFTLENPLRLVVDLYDVVATSETISVDKAMVKTLRIAQFSRKPKVITRVVADLTQTPEGVSVTKEENLILINLYTKLLSEIPSQPSTAETIPPSEVVPAEVKKEEIPKPREMISLEVKKEEIPKPREMISLDFRNAEISDVLWILAKKARINVIGREDVTGKVTIHLDSVDPKNALDIILKLYGYAYEKEGENIFRIVKTEAKGKEGTIERAQKVFMTKSFVIKYAKASQLATTVSKMLSSDGVMQADDPSNTLIVIDTPMNVESIERMIGELDLAPKQVLIEVKFVEISTAKGEDFRTIWNRIGKSGSEFTGKISLAPMKGTGFGITISTEYIDALIELFKSATDFNLMSTPQIVTLDNREARIQVGSQVPYKKTTVISSMGTTTTSEEIIYLDVGVVLSVTPHISGANSVIVDIKPVISDYEYSKDVPGVPIISTRNIESRVLIYDGQTLIVGGLMKDDIRKTEYKVPLLGDIPLLGALFKYTSQSKVKINLVIFITPHIIK</sequence>
<evidence type="ECO:0000313" key="9">
    <source>
        <dbReference type="EMBL" id="OIN95959.1"/>
    </source>
</evidence>
<dbReference type="AlphaFoldDB" id="A0A1J4S9G3"/>
<keyword evidence="3" id="KW-0732">Signal</keyword>
<protein>
    <recommendedName>
        <fullName evidence="8">Secretin/TonB short N-terminal domain-containing protein</fullName>
    </recommendedName>
</protein>
<name>A0A1J4S9G3_9BACT</name>
<dbReference type="Gene3D" id="3.30.1370.120">
    <property type="match status" value="1"/>
</dbReference>
<dbReference type="InterPro" id="IPR004846">
    <property type="entry name" value="T2SS/T3SS_dom"/>
</dbReference>
<dbReference type="GO" id="GO:0015627">
    <property type="term" value="C:type II protein secretion system complex"/>
    <property type="evidence" value="ECO:0007669"/>
    <property type="project" value="TreeGrafter"/>
</dbReference>
<evidence type="ECO:0000256" key="5">
    <source>
        <dbReference type="ARBA" id="ARBA00023237"/>
    </source>
</evidence>
<dbReference type="InterPro" id="IPR011662">
    <property type="entry name" value="Secretin/TonB_short_N"/>
</dbReference>
<dbReference type="Gene3D" id="2.60.40.3500">
    <property type="match status" value="1"/>
</dbReference>
<keyword evidence="5" id="KW-0998">Cell outer membrane</keyword>
<evidence type="ECO:0000259" key="8">
    <source>
        <dbReference type="SMART" id="SM00965"/>
    </source>
</evidence>
<dbReference type="SMART" id="SM00965">
    <property type="entry name" value="STN"/>
    <property type="match status" value="1"/>
</dbReference>
<dbReference type="Gene3D" id="3.30.1370.130">
    <property type="match status" value="1"/>
</dbReference>
<evidence type="ECO:0000256" key="3">
    <source>
        <dbReference type="ARBA" id="ARBA00022729"/>
    </source>
</evidence>
<dbReference type="InterPro" id="IPR004845">
    <property type="entry name" value="T2SS_GspD_CS"/>
</dbReference>
<evidence type="ECO:0000256" key="6">
    <source>
        <dbReference type="RuleBase" id="RU004003"/>
    </source>
</evidence>
<comment type="subcellular location">
    <subcellularLocation>
        <location evidence="7">Cell outer membrane</location>
    </subcellularLocation>
    <subcellularLocation>
        <location evidence="1">Membrane</location>
    </subcellularLocation>
</comment>
<dbReference type="InterPro" id="IPR005644">
    <property type="entry name" value="NolW-like"/>
</dbReference>
<dbReference type="InterPro" id="IPR001775">
    <property type="entry name" value="GspD/PilQ"/>
</dbReference>
<dbReference type="PANTHER" id="PTHR30332:SF24">
    <property type="entry name" value="SECRETIN GSPD-RELATED"/>
    <property type="match status" value="1"/>
</dbReference>
<dbReference type="GO" id="GO:0009306">
    <property type="term" value="P:protein secretion"/>
    <property type="evidence" value="ECO:0007669"/>
    <property type="project" value="InterPro"/>
</dbReference>
<dbReference type="STRING" id="1817893.AUJ66_07775"/>
<dbReference type="InterPro" id="IPR038591">
    <property type="entry name" value="NolW-like_sf"/>
</dbReference>
<dbReference type="InterPro" id="IPR021731">
    <property type="entry name" value="AMIN_dom"/>
</dbReference>
<dbReference type="GO" id="GO:0009279">
    <property type="term" value="C:cell outer membrane"/>
    <property type="evidence" value="ECO:0007669"/>
    <property type="project" value="UniProtKB-SubCell"/>
</dbReference>
<feature type="domain" description="Secretin/TonB short N-terminal" evidence="8">
    <location>
        <begin position="204"/>
        <end position="253"/>
    </location>
</feature>